<feature type="compositionally biased region" description="Polar residues" evidence="1">
    <location>
        <begin position="962"/>
        <end position="989"/>
    </location>
</feature>
<feature type="domain" description="Cysteine-rich interdomain region 1 gamma" evidence="6">
    <location>
        <begin position="1425"/>
        <end position="1477"/>
    </location>
</feature>
<organism evidence="8 9">
    <name type="scientific">Plasmodium falciparum (isolate 7G8)</name>
    <dbReference type="NCBI Taxonomy" id="57266"/>
    <lineage>
        <taxon>Eukaryota</taxon>
        <taxon>Sar</taxon>
        <taxon>Alveolata</taxon>
        <taxon>Apicomplexa</taxon>
        <taxon>Aconoidasida</taxon>
        <taxon>Haemosporida</taxon>
        <taxon>Plasmodiidae</taxon>
        <taxon>Plasmodium</taxon>
        <taxon>Plasmodium (Laverania)</taxon>
    </lineage>
</organism>
<feature type="region of interest" description="Disordered" evidence="1">
    <location>
        <begin position="1020"/>
        <end position="1054"/>
    </location>
</feature>
<dbReference type="FunFam" id="1.20.58.830:FF:000009">
    <property type="entry name" value="Erythrocyte membrane protein 1, PfEMP1"/>
    <property type="match status" value="1"/>
</dbReference>
<feature type="region of interest" description="Disordered" evidence="1">
    <location>
        <begin position="960"/>
        <end position="991"/>
    </location>
</feature>
<dbReference type="InterPro" id="IPR029210">
    <property type="entry name" value="PfEMP1_NTS"/>
</dbReference>
<dbReference type="Gene3D" id="1.20.1310.20">
    <property type="entry name" value="Duffy-antigen binding domain"/>
    <property type="match status" value="2"/>
</dbReference>
<dbReference type="Pfam" id="PF03011">
    <property type="entry name" value="PFEMP"/>
    <property type="match status" value="2"/>
</dbReference>
<feature type="transmembrane region" description="Helical" evidence="2">
    <location>
        <begin position="1741"/>
        <end position="1762"/>
    </location>
</feature>
<feature type="region of interest" description="Disordered" evidence="1">
    <location>
        <begin position="1637"/>
        <end position="1741"/>
    </location>
</feature>
<evidence type="ECO:0000256" key="1">
    <source>
        <dbReference type="SAM" id="MobiDB-lite"/>
    </source>
</evidence>
<dbReference type="Proteomes" id="UP000030688">
    <property type="component" value="Unassembled WGS sequence"/>
</dbReference>
<dbReference type="InterPro" id="IPR004258">
    <property type="entry name" value="DBL"/>
</dbReference>
<dbReference type="GO" id="GO:0046789">
    <property type="term" value="F:host cell surface receptor binding"/>
    <property type="evidence" value="ECO:0007669"/>
    <property type="project" value="InterPro"/>
</dbReference>
<dbReference type="FunFam" id="1.20.58.830:FF:000004">
    <property type="entry name" value="Erythrocyte membrane protein 1, PfEMP1"/>
    <property type="match status" value="1"/>
</dbReference>
<name>W7FIT7_PLAF8</name>
<dbReference type="EMBL" id="KE123629">
    <property type="protein sequence ID" value="EUR68154.1"/>
    <property type="molecule type" value="Genomic_DNA"/>
</dbReference>
<reference evidence="8 9" key="2">
    <citation type="submission" date="2013-02" db="EMBL/GenBank/DDBJ databases">
        <title>The Genome Sequence of Plasmodium falciparum 7G8.</title>
        <authorList>
            <consortium name="The Broad Institute Genome Sequencing Platform"/>
            <consortium name="The Broad Institute Genome Sequencing Center for Infectious Disease"/>
            <person name="Neafsey D."/>
            <person name="Cheeseman I."/>
            <person name="Volkman S."/>
            <person name="Adams J."/>
            <person name="Walker B."/>
            <person name="Young S.K."/>
            <person name="Zeng Q."/>
            <person name="Gargeya S."/>
            <person name="Fitzgerald M."/>
            <person name="Haas B."/>
            <person name="Abouelleil A."/>
            <person name="Alvarado L."/>
            <person name="Arachchi H.M."/>
            <person name="Berlin A.M."/>
            <person name="Chapman S.B."/>
            <person name="Dewar J."/>
            <person name="Goldberg J."/>
            <person name="Griggs A."/>
            <person name="Gujja S."/>
            <person name="Hansen M."/>
            <person name="Howarth C."/>
            <person name="Imamovic A."/>
            <person name="Larimer J."/>
            <person name="McCowan C."/>
            <person name="Murphy C."/>
            <person name="Neiman D."/>
            <person name="Pearson M."/>
            <person name="Priest M."/>
            <person name="Roberts A."/>
            <person name="Saif S."/>
            <person name="Shea T."/>
            <person name="Sisk P."/>
            <person name="Sykes S."/>
            <person name="Wortman J."/>
            <person name="Nusbaum C."/>
            <person name="Birren B."/>
        </authorList>
    </citation>
    <scope>NUCLEOTIDE SEQUENCE [LARGE SCALE GENOMIC DNA]</scope>
    <source>
        <strain evidence="8 9">7G8</strain>
    </source>
</reference>
<feature type="domain" description="Duffy-antigen binding" evidence="4">
    <location>
        <begin position="944"/>
        <end position="1191"/>
    </location>
</feature>
<dbReference type="SUPFAM" id="SSF140924">
    <property type="entry name" value="Duffy binding domain-like"/>
    <property type="match status" value="4"/>
</dbReference>
<evidence type="ECO:0000256" key="2">
    <source>
        <dbReference type="SAM" id="Phobius"/>
    </source>
</evidence>
<sequence>MAPPSAVTDYSKATDAKDFLDIIGKDVYETVKKEAETYKGELEGKLSQASIFVGETVSSNDPCNSDYTTHFDANSKGRPCRKEDVNRFSDKQGAECTKSKIKDSESDSVGACAPFRRLHVCDKNMENMDTNNNDGKAKHNLLLDVCHAAKYEGDSITRYHPQHKETNPDSKICTELARSFADIGDIVRGTDLYLGNKKKNQTERDQLESKLKEIFGKIHSEVMKTRGKNVKKQSLQERYKDDTPDFLKLREDWWTANRHTVWEAITCSDKLAGASYFRKTCNDDETLSYANHKCRCKDKKGAKDTDQVPTYFDYVPQFLRWFEEWAEDFCRKKKKYVDIVKTYCRKKDNSSEERYCSRNGFDCEQTVNARGKLRYGKQCTDCFFACNPYVDWINNQKEQFDKQKNKYDEEMQKYTNEAPRSSRKTRAATTTNYDGYESKFYNILKERDYGTVETFLEKLSKEKTCTAITDGGTIDFKQVNSASSTSGGTAGGGTSDTSGTNDKEKGTFYRSEYCQPCPYCGMKKKVPGKEWEKRSENDECKSGNLYKPIDKNKGTPIEILKSGENRDDIRKKIDDFCAKTQNGSDGSGGVSGRNSDSSLYDRWQCYKGEDVEIDGKDEEDIGDYENVKAAGGLCILQKTNEEGVQKQKTFYDFFYYWVAHMLKDSIYWRMKKLERCLQNGNPMKCKDKCKTPCDCFEKWIEQKETEWKLILEHFKKQGGFDSEGDKGNSVGDLGMTHDVVLEGVLKEEFLKGDSEDGSTQDTQNSLNAEELKHLKHLSEMLQKENAQGTAGAPVTGKRTIMDKLIDYEKEQAQTCLKTHKSDTCPQSSTPESAARSLPGDDVTSPNDPPASEDDSDEEEIDDVGENVHVDEVEEADSATAEEVEEPQEDDNVEKVCQIVGNALTETNLKDACTLKYVTGKNYGWRCVPTTSGGSETTGKSDGSICVPPRRRRLYVTPLTKLTGDNTETSQPQTGGGSESTSVGKTASQDPSDKLREAFIQSAAVETFFAWHRYKKEWEAQKNKTQNGLGGEAVGLQTIDGDDEDPEQQLSRGDIPPSFLRQMFYTLADYKDILFSGSNDVTSGNTACDKTNIVLLASGSTEEKAKMEKIQQKITDMLNKTNSGTTPTHPGTPSDEQRKKWWNDNAEHIWKGMVCSLTYEDKSNGSMPTEGDSNTQKITQDQTAYGNLLEKIKDKDGEYHYEKVVLKEDENSVPKSTTTTQSTTLKDFVLRPTYFRYLEEWGETFCRQRTRMLEKIEEECRSGKVCSGDGEDCKTILSQKYTTFPDFYCPDCAKYCSSYRRWIERKKDEFTQQSNAYTGQKDKCVNGRTGAEGNDHDSTFSVTLKSCTTAGAFLERLKNGPCKNNNNGADKLDFTNPKETFRPAENCKPCSEFNVNCKVTGNCDTTKGEGCEKKDHIYAKDINGSTEVLDMLVSDDNKKEFKDGLEEACGSANIFKGIRKDEWLCGNVCGYNVCKPKNVNGETFEGKANGEKQIIFIRALFKRWLEYFVQDYNKIRTKLKPCMNKVEQSPCIIDYEKKFKCVNEWINQKRDEWKNIKEHYLKQNEHGDNNMKSLVSNFLGALQPQTDVKKATGHKGVIGFENSCHCNGSASSGKKGDTPKDIVECLLDKLEKEAKKCEEKHSGQTCPPAPPETLDDEEDLTLEETEENTEEAKKKMMPKFCNIDEPKETEEEGDKCEEATAPPPSDNKVEKPEETPKAPEPEEEAPERPPAPPPLAPSDESILHTTIPFGVALALGSIAFFFMKNEKNEKKKKEKRNIKTNLLK</sequence>
<dbReference type="InterPro" id="IPR054595">
    <property type="entry name" value="DBL_C"/>
</dbReference>
<feature type="region of interest" description="Disordered" evidence="1">
    <location>
        <begin position="477"/>
        <end position="503"/>
    </location>
</feature>
<evidence type="ECO:0000259" key="6">
    <source>
        <dbReference type="Pfam" id="PF18562"/>
    </source>
</evidence>
<dbReference type="GO" id="GO:0016020">
    <property type="term" value="C:membrane"/>
    <property type="evidence" value="ECO:0007669"/>
    <property type="project" value="InterPro"/>
</dbReference>
<keyword evidence="2" id="KW-1133">Transmembrane helix</keyword>
<dbReference type="OrthoDB" id="378902at2759"/>
<feature type="domain" description="Duffy-binding-like" evidence="7">
    <location>
        <begin position="1239"/>
        <end position="1383"/>
    </location>
</feature>
<feature type="domain" description="Duffy-binding-like" evidence="7">
    <location>
        <begin position="324"/>
        <end position="481"/>
    </location>
</feature>
<dbReference type="FunFam" id="1.20.1310.20:FF:000001">
    <property type="entry name" value="Erythrocyte membrane protein 1, PfEMP1"/>
    <property type="match status" value="1"/>
</dbReference>
<feature type="compositionally biased region" description="Acidic residues" evidence="1">
    <location>
        <begin position="850"/>
        <end position="861"/>
    </location>
</feature>
<protein>
    <recommendedName>
        <fullName evidence="10">Erythrocyte membrane protein 1</fullName>
    </recommendedName>
</protein>
<dbReference type="InterPro" id="IPR041480">
    <property type="entry name" value="CIDR1_gamma"/>
</dbReference>
<keyword evidence="2" id="KW-0472">Membrane</keyword>
<evidence type="ECO:0000259" key="4">
    <source>
        <dbReference type="Pfam" id="PF05424"/>
    </source>
</evidence>
<gene>
    <name evidence="8" type="ORF">PFBG_04119</name>
</gene>
<evidence type="ECO:0000259" key="3">
    <source>
        <dbReference type="Pfam" id="PF03011"/>
    </source>
</evidence>
<dbReference type="Gene3D" id="1.20.58.830">
    <property type="match status" value="3"/>
</dbReference>
<dbReference type="InterPro" id="IPR042202">
    <property type="entry name" value="Duffy-ag-bd_sf"/>
</dbReference>
<evidence type="ECO:0000259" key="5">
    <source>
        <dbReference type="Pfam" id="PF15447"/>
    </source>
</evidence>
<evidence type="ECO:0000313" key="8">
    <source>
        <dbReference type="EMBL" id="EUR68154.1"/>
    </source>
</evidence>
<feature type="domain" description="Plasmodium falciparum erythrocyte membrane protein-1 N-terminal segment" evidence="5">
    <location>
        <begin position="15"/>
        <end position="50"/>
    </location>
</feature>
<dbReference type="FunFam" id="1.20.58.1930:FF:000001">
    <property type="entry name" value="Erythrocyte membrane protein 1, PfEMP1"/>
    <property type="match status" value="1"/>
</dbReference>
<feature type="compositionally biased region" description="Basic and acidic residues" evidence="1">
    <location>
        <begin position="1706"/>
        <end position="1719"/>
    </location>
</feature>
<feature type="domain" description="Duffy-antigen binding" evidence="4">
    <location>
        <begin position="110"/>
        <end position="320"/>
    </location>
</feature>
<evidence type="ECO:0008006" key="10">
    <source>
        <dbReference type="Google" id="ProtNLM"/>
    </source>
</evidence>
<dbReference type="Pfam" id="PF05424">
    <property type="entry name" value="Duffy_binding"/>
    <property type="match status" value="2"/>
</dbReference>
<keyword evidence="2" id="KW-0812">Transmembrane</keyword>
<feature type="region of interest" description="Disordered" evidence="1">
    <location>
        <begin position="1117"/>
        <end position="1139"/>
    </location>
</feature>
<feature type="region of interest" description="Disordered" evidence="1">
    <location>
        <begin position="818"/>
        <end position="861"/>
    </location>
</feature>
<dbReference type="Gene3D" id="1.20.58.1930">
    <property type="match status" value="1"/>
</dbReference>
<reference evidence="9" key="1">
    <citation type="submission" date="2007-11" db="EMBL/GenBank/DDBJ databases">
        <authorList>
            <consortium name="The Broad Institute Genome Sequencing Platform"/>
            <person name="Volkman S.K."/>
            <person name="Daily J.P."/>
            <person name="Sarr O."/>
            <person name="Ndiaye D."/>
            <person name="Ndir O."/>
            <person name="Mboup S."/>
            <person name="Lukens A."/>
            <person name="Stange-Thomann N."/>
            <person name="Mauceli E."/>
            <person name="Gnerre S."/>
            <person name="Jaffe D."/>
            <person name="Zainoun J."/>
            <person name="Wiegand R.C."/>
            <person name="Birren B."/>
            <person name="Galagan J."/>
            <person name="Lander E."/>
            <person name="Wirth D.F."/>
        </authorList>
    </citation>
    <scope>NUCLEOTIDE SEQUENCE [LARGE SCALE GENOMIC DNA]</scope>
    <source>
        <strain evidence="9">7G8</strain>
    </source>
</reference>
<accession>W7FIT7</accession>
<evidence type="ECO:0000313" key="9">
    <source>
        <dbReference type="Proteomes" id="UP000030688"/>
    </source>
</evidence>
<feature type="domain" description="Duffy-binding-like" evidence="3">
    <location>
        <begin position="653"/>
        <end position="822"/>
    </location>
</feature>
<evidence type="ECO:0000259" key="7">
    <source>
        <dbReference type="Pfam" id="PF22672"/>
    </source>
</evidence>
<feature type="compositionally biased region" description="Acidic residues" evidence="1">
    <location>
        <begin position="1652"/>
        <end position="1668"/>
    </location>
</feature>
<dbReference type="FunFam" id="1.20.58.830:FF:000001">
    <property type="entry name" value="Erythrocyte membrane protein 1, PfEMP1"/>
    <property type="match status" value="1"/>
</dbReference>
<dbReference type="Pfam" id="PF15447">
    <property type="entry name" value="NTS"/>
    <property type="match status" value="1"/>
</dbReference>
<feature type="domain" description="Duffy-binding-like" evidence="3">
    <location>
        <begin position="1499"/>
        <end position="1642"/>
    </location>
</feature>
<feature type="compositionally biased region" description="Low complexity" evidence="1">
    <location>
        <begin position="1120"/>
        <end position="1133"/>
    </location>
</feature>
<dbReference type="Pfam" id="PF22672">
    <property type="entry name" value="DBL_C"/>
    <property type="match status" value="2"/>
</dbReference>
<proteinExistence type="predicted"/>
<dbReference type="InterPro" id="IPR008602">
    <property type="entry name" value="Duffy-antigen-binding"/>
</dbReference>
<dbReference type="Pfam" id="PF18562">
    <property type="entry name" value="CIDR1_gamma"/>
    <property type="match status" value="1"/>
</dbReference>